<evidence type="ECO:0000256" key="2">
    <source>
        <dbReference type="ARBA" id="ARBA00009530"/>
    </source>
</evidence>
<feature type="transmembrane region" description="Helical" evidence="7">
    <location>
        <begin position="42"/>
        <end position="60"/>
    </location>
</feature>
<evidence type="ECO:0000313" key="8">
    <source>
        <dbReference type="EMBL" id="TIB82727.1"/>
    </source>
</evidence>
<comment type="similarity">
    <text evidence="2">Belongs to the UPF0057 (PMP3) family.</text>
</comment>
<accession>A0A4T0Q5G2</accession>
<feature type="region of interest" description="Disordered" evidence="6">
    <location>
        <begin position="77"/>
        <end position="147"/>
    </location>
</feature>
<evidence type="ECO:0000256" key="5">
    <source>
        <dbReference type="ARBA" id="ARBA00023136"/>
    </source>
</evidence>
<gene>
    <name evidence="9" type="ORF">E3Q01_00115</name>
    <name evidence="10" type="ORF">E3Q02_00111</name>
    <name evidence="8" type="ORF">E3Q22_00155</name>
</gene>
<proteinExistence type="inferred from homology"/>
<name>A0A4T0Q5G2_9BASI</name>
<dbReference type="EMBL" id="SPRC01000001">
    <property type="protein sequence ID" value="TIB82727.1"/>
    <property type="molecule type" value="Genomic_DNA"/>
</dbReference>
<evidence type="ECO:0000256" key="6">
    <source>
        <dbReference type="SAM" id="MobiDB-lite"/>
    </source>
</evidence>
<dbReference type="Proteomes" id="UP000310685">
    <property type="component" value="Unassembled WGS sequence"/>
</dbReference>
<dbReference type="Proteomes" id="UP000310708">
    <property type="component" value="Unassembled WGS sequence"/>
</dbReference>
<comment type="subcellular location">
    <subcellularLocation>
        <location evidence="1">Membrane</location>
    </subcellularLocation>
</comment>
<evidence type="ECO:0000313" key="10">
    <source>
        <dbReference type="EMBL" id="TIC71278.1"/>
    </source>
</evidence>
<dbReference type="EMBL" id="SPRX01000001">
    <property type="protein sequence ID" value="TIC70142.1"/>
    <property type="molecule type" value="Genomic_DNA"/>
</dbReference>
<dbReference type="AlphaFoldDB" id="A0A4T0Q5G2"/>
<evidence type="ECO:0000256" key="7">
    <source>
        <dbReference type="SAM" id="Phobius"/>
    </source>
</evidence>
<protein>
    <submittedName>
        <fullName evidence="9">Uncharacterized protein</fullName>
    </submittedName>
</protein>
<dbReference type="InterPro" id="IPR000612">
    <property type="entry name" value="PMP3"/>
</dbReference>
<evidence type="ECO:0000313" key="9">
    <source>
        <dbReference type="EMBL" id="TIC70142.1"/>
    </source>
</evidence>
<feature type="transmembrane region" description="Helical" evidence="7">
    <location>
        <begin position="12"/>
        <end position="36"/>
    </location>
</feature>
<keyword evidence="4 7" id="KW-1133">Transmembrane helix</keyword>
<evidence type="ECO:0000313" key="13">
    <source>
        <dbReference type="Proteomes" id="UP000310708"/>
    </source>
</evidence>
<organism evidence="9 13">
    <name type="scientific">Wallemia mellicola</name>
    <dbReference type="NCBI Taxonomy" id="1708541"/>
    <lineage>
        <taxon>Eukaryota</taxon>
        <taxon>Fungi</taxon>
        <taxon>Dikarya</taxon>
        <taxon>Basidiomycota</taxon>
        <taxon>Wallemiomycotina</taxon>
        <taxon>Wallemiomycetes</taxon>
        <taxon>Wallemiales</taxon>
        <taxon>Wallemiaceae</taxon>
        <taxon>Wallemia</taxon>
    </lineage>
</organism>
<reference evidence="11 12" key="1">
    <citation type="submission" date="2019-03" db="EMBL/GenBank/DDBJ databases">
        <title>Sequencing 25 genomes of Wallemia mellicola.</title>
        <authorList>
            <person name="Gostincar C."/>
        </authorList>
    </citation>
    <scope>NUCLEOTIDE SEQUENCE [LARGE SCALE GENOMIC DNA]</scope>
    <source>
        <strain evidence="10 11">EXF-1274</strain>
        <strain evidence="8 12">EXF-6152</strain>
        <strain evidence="9 13">EXF-757</strain>
    </source>
</reference>
<keyword evidence="5 7" id="KW-0472">Membrane</keyword>
<dbReference type="Proteomes" id="UP000309601">
    <property type="component" value="Unassembled WGS sequence"/>
</dbReference>
<evidence type="ECO:0000256" key="1">
    <source>
        <dbReference type="ARBA" id="ARBA00004370"/>
    </source>
</evidence>
<dbReference type="EMBL" id="SPRW01000001">
    <property type="protein sequence ID" value="TIC71278.1"/>
    <property type="molecule type" value="Genomic_DNA"/>
</dbReference>
<evidence type="ECO:0000256" key="4">
    <source>
        <dbReference type="ARBA" id="ARBA00022989"/>
    </source>
</evidence>
<evidence type="ECO:0000313" key="12">
    <source>
        <dbReference type="Proteomes" id="UP000310685"/>
    </source>
</evidence>
<sequence>MGGHSAGSRILNGILALFFPPISVAIVTGCGTKGAVQVLINLVLWVCFWLPACVHAWYIIHHYRNGFHENDDKKVVYIQGSQPPPGHEHGQGPAGHPASAPQPQPQPQSQVQPPANQEYSLPTYNESQHTGTTVDHGRPVDSAKKKE</sequence>
<evidence type="ECO:0000313" key="11">
    <source>
        <dbReference type="Proteomes" id="UP000309601"/>
    </source>
</evidence>
<feature type="compositionally biased region" description="Low complexity" evidence="6">
    <location>
        <begin position="107"/>
        <end position="117"/>
    </location>
</feature>
<keyword evidence="3 7" id="KW-0812">Transmembrane</keyword>
<evidence type="ECO:0000256" key="3">
    <source>
        <dbReference type="ARBA" id="ARBA00022692"/>
    </source>
</evidence>
<feature type="compositionally biased region" description="Basic and acidic residues" evidence="6">
    <location>
        <begin position="135"/>
        <end position="147"/>
    </location>
</feature>
<feature type="compositionally biased region" description="Polar residues" evidence="6">
    <location>
        <begin position="118"/>
        <end position="133"/>
    </location>
</feature>
<dbReference type="Pfam" id="PF01679">
    <property type="entry name" value="Pmp3"/>
    <property type="match status" value="1"/>
</dbReference>
<comment type="caution">
    <text evidence="9">The sequence shown here is derived from an EMBL/GenBank/DDBJ whole genome shotgun (WGS) entry which is preliminary data.</text>
</comment>
<dbReference type="GO" id="GO:0016020">
    <property type="term" value="C:membrane"/>
    <property type="evidence" value="ECO:0007669"/>
    <property type="project" value="UniProtKB-SubCell"/>
</dbReference>